<accession>B7KHP4</accession>
<dbReference type="HOGENOM" id="CLU_1988238_0_0_3"/>
<dbReference type="OrthoDB" id="457863at2"/>
<dbReference type="KEGG" id="cyc:PCC7424_2318"/>
<reference evidence="2" key="1">
    <citation type="journal article" date="2011" name="MBio">
        <title>Novel metabolic attributes of the genus Cyanothece, comprising a group of unicellular nitrogen-fixing Cyanobacteria.</title>
        <authorList>
            <person name="Bandyopadhyay A."/>
            <person name="Elvitigala T."/>
            <person name="Welsh E."/>
            <person name="Stockel J."/>
            <person name="Liberton M."/>
            <person name="Min H."/>
            <person name="Sherman L.A."/>
            <person name="Pakrasi H.B."/>
        </authorList>
    </citation>
    <scope>NUCLEOTIDE SEQUENCE [LARGE SCALE GENOMIC DNA]</scope>
    <source>
        <strain evidence="2">PCC 7424</strain>
    </source>
</reference>
<name>B7KHP4_GLOC7</name>
<dbReference type="Proteomes" id="UP000002384">
    <property type="component" value="Chromosome"/>
</dbReference>
<gene>
    <name evidence="1" type="ordered locus">PCC7424_2318</name>
</gene>
<evidence type="ECO:0000313" key="1">
    <source>
        <dbReference type="EMBL" id="ACK70739.1"/>
    </source>
</evidence>
<evidence type="ECO:0000313" key="2">
    <source>
        <dbReference type="Proteomes" id="UP000002384"/>
    </source>
</evidence>
<dbReference type="AlphaFoldDB" id="B7KHP4"/>
<keyword evidence="2" id="KW-1185">Reference proteome</keyword>
<dbReference type="eggNOG" id="ENOG50333HX">
    <property type="taxonomic scope" value="Bacteria"/>
</dbReference>
<protein>
    <submittedName>
        <fullName evidence="1">Uncharacterized protein</fullName>
    </submittedName>
</protein>
<proteinExistence type="predicted"/>
<dbReference type="RefSeq" id="WP_015954343.1">
    <property type="nucleotide sequence ID" value="NC_011729.1"/>
</dbReference>
<sequence>MLDFSFYSHDKKALNNVDISQNFYEWLIQSEFSKIGQSEEQEMQGDGETVKVSVVLLEGENRRKFSDFFRDAIVHESDSMLEKLGESPSKEEYIKASSRLKQLQDLRKAIEDEKFKYFSRG</sequence>
<dbReference type="EMBL" id="CP001291">
    <property type="protein sequence ID" value="ACK70739.1"/>
    <property type="molecule type" value="Genomic_DNA"/>
</dbReference>
<dbReference type="STRING" id="65393.PCC7424_2318"/>
<organism evidence="1 2">
    <name type="scientific">Gloeothece citriformis (strain PCC 7424)</name>
    <name type="common">Cyanothece sp. (strain PCC 7424)</name>
    <dbReference type="NCBI Taxonomy" id="65393"/>
    <lineage>
        <taxon>Bacteria</taxon>
        <taxon>Bacillati</taxon>
        <taxon>Cyanobacteriota</taxon>
        <taxon>Cyanophyceae</taxon>
        <taxon>Oscillatoriophycideae</taxon>
        <taxon>Chroococcales</taxon>
        <taxon>Aphanothecaceae</taxon>
        <taxon>Gloeothece</taxon>
        <taxon>Gloeothece citriformis</taxon>
    </lineage>
</organism>